<proteinExistence type="inferred from homology"/>
<dbReference type="SUPFAM" id="SSF52540">
    <property type="entry name" value="P-loop containing nucleoside triphosphate hydrolases"/>
    <property type="match status" value="1"/>
</dbReference>
<keyword evidence="5" id="KW-0547">Nucleotide-binding</keyword>
<dbReference type="Pfam" id="PF00265">
    <property type="entry name" value="TK"/>
    <property type="match status" value="1"/>
</dbReference>
<sequence>FYHKYKALNKNLFAINFATDTRYGNGIISTHNHSSIKATCVKKLLPLLETEDYINSDAIFINEGQFFDDLYDFCVKAADIDKKTIFVCGLDGDFQRKPFTNITNLIPMAESIHKLHSCCIYCQDGTPGNFTKRLTDSKKRICIGGTESYVSVCRFHFLQT</sequence>
<dbReference type="GO" id="GO:0005524">
    <property type="term" value="F:ATP binding"/>
    <property type="evidence" value="ECO:0007669"/>
    <property type="project" value="UniProtKB-KW"/>
</dbReference>
<evidence type="ECO:0000313" key="8">
    <source>
        <dbReference type="EMBL" id="SVB43482.1"/>
    </source>
</evidence>
<dbReference type="EMBL" id="UINC01041763">
    <property type="protein sequence ID" value="SVB43482.1"/>
    <property type="molecule type" value="Genomic_DNA"/>
</dbReference>
<protein>
    <recommendedName>
        <fullName evidence="2">thymidine kinase</fullName>
        <ecNumber evidence="2">2.7.1.21</ecNumber>
    </recommendedName>
</protein>
<gene>
    <name evidence="8" type="ORF">METZ01_LOCUS196336</name>
</gene>
<dbReference type="Gene3D" id="3.40.50.300">
    <property type="entry name" value="P-loop containing nucleotide triphosphate hydrolases"/>
    <property type="match status" value="1"/>
</dbReference>
<dbReference type="InterPro" id="IPR020633">
    <property type="entry name" value="Thymidine_kinase_CS"/>
</dbReference>
<dbReference type="GO" id="GO:0071897">
    <property type="term" value="P:DNA biosynthetic process"/>
    <property type="evidence" value="ECO:0007669"/>
    <property type="project" value="UniProtKB-KW"/>
</dbReference>
<dbReference type="AlphaFoldDB" id="A0A382DZF9"/>
<dbReference type="SUPFAM" id="SSF57716">
    <property type="entry name" value="Glucocorticoid receptor-like (DNA-binding domain)"/>
    <property type="match status" value="1"/>
</dbReference>
<keyword evidence="3" id="KW-0237">DNA synthesis</keyword>
<organism evidence="8">
    <name type="scientific">marine metagenome</name>
    <dbReference type="NCBI Taxonomy" id="408172"/>
    <lineage>
        <taxon>unclassified sequences</taxon>
        <taxon>metagenomes</taxon>
        <taxon>ecological metagenomes</taxon>
    </lineage>
</organism>
<feature type="non-terminal residue" evidence="8">
    <location>
        <position position="1"/>
    </location>
</feature>
<dbReference type="Gene3D" id="3.30.60.20">
    <property type="match status" value="1"/>
</dbReference>
<accession>A0A382DZF9</accession>
<name>A0A382DZF9_9ZZZZ</name>
<evidence type="ECO:0000256" key="5">
    <source>
        <dbReference type="ARBA" id="ARBA00022741"/>
    </source>
</evidence>
<evidence type="ECO:0000256" key="3">
    <source>
        <dbReference type="ARBA" id="ARBA00022634"/>
    </source>
</evidence>
<evidence type="ECO:0000256" key="7">
    <source>
        <dbReference type="ARBA" id="ARBA00022840"/>
    </source>
</evidence>
<dbReference type="EC" id="2.7.1.21" evidence="2"/>
<dbReference type="GO" id="GO:0004797">
    <property type="term" value="F:thymidine kinase activity"/>
    <property type="evidence" value="ECO:0007669"/>
    <property type="project" value="UniProtKB-EC"/>
</dbReference>
<dbReference type="GO" id="GO:0046104">
    <property type="term" value="P:thymidine metabolic process"/>
    <property type="evidence" value="ECO:0007669"/>
    <property type="project" value="TreeGrafter"/>
</dbReference>
<dbReference type="PANTHER" id="PTHR11441">
    <property type="entry name" value="THYMIDINE KINASE"/>
    <property type="match status" value="1"/>
</dbReference>
<comment type="similarity">
    <text evidence="1">Belongs to the thymidine kinase family.</text>
</comment>
<dbReference type="PROSITE" id="PS00603">
    <property type="entry name" value="TK_CELLULAR_TYPE"/>
    <property type="match status" value="1"/>
</dbReference>
<dbReference type="InterPro" id="IPR027417">
    <property type="entry name" value="P-loop_NTPase"/>
</dbReference>
<evidence type="ECO:0000256" key="6">
    <source>
        <dbReference type="ARBA" id="ARBA00022777"/>
    </source>
</evidence>
<dbReference type="PANTHER" id="PTHR11441:SF0">
    <property type="entry name" value="THYMIDINE KINASE, CYTOSOLIC"/>
    <property type="match status" value="1"/>
</dbReference>
<dbReference type="InterPro" id="IPR001267">
    <property type="entry name" value="Thymidine_kinase"/>
</dbReference>
<evidence type="ECO:0000256" key="1">
    <source>
        <dbReference type="ARBA" id="ARBA00007587"/>
    </source>
</evidence>
<evidence type="ECO:0000256" key="2">
    <source>
        <dbReference type="ARBA" id="ARBA00012118"/>
    </source>
</evidence>
<reference evidence="8" key="1">
    <citation type="submission" date="2018-05" db="EMBL/GenBank/DDBJ databases">
        <authorList>
            <person name="Lanie J.A."/>
            <person name="Ng W.-L."/>
            <person name="Kazmierczak K.M."/>
            <person name="Andrzejewski T.M."/>
            <person name="Davidsen T.M."/>
            <person name="Wayne K.J."/>
            <person name="Tettelin H."/>
            <person name="Glass J.I."/>
            <person name="Rusch D."/>
            <person name="Podicherti R."/>
            <person name="Tsui H.-C.T."/>
            <person name="Winkler M.E."/>
        </authorList>
    </citation>
    <scope>NUCLEOTIDE SEQUENCE</scope>
</reference>
<keyword evidence="6" id="KW-0418">Kinase</keyword>
<keyword evidence="7" id="KW-0067">ATP-binding</keyword>
<keyword evidence="4" id="KW-0808">Transferase</keyword>
<evidence type="ECO:0000256" key="4">
    <source>
        <dbReference type="ARBA" id="ARBA00022679"/>
    </source>
</evidence>
<dbReference type="PIRSF" id="PIRSF035805">
    <property type="entry name" value="TK_cell"/>
    <property type="match status" value="1"/>
</dbReference>